<evidence type="ECO:0000313" key="2">
    <source>
        <dbReference type="Proteomes" id="UP001295684"/>
    </source>
</evidence>
<organism evidence="1 2">
    <name type="scientific">Euplotes crassus</name>
    <dbReference type="NCBI Taxonomy" id="5936"/>
    <lineage>
        <taxon>Eukaryota</taxon>
        <taxon>Sar</taxon>
        <taxon>Alveolata</taxon>
        <taxon>Ciliophora</taxon>
        <taxon>Intramacronucleata</taxon>
        <taxon>Spirotrichea</taxon>
        <taxon>Hypotrichia</taxon>
        <taxon>Euplotida</taxon>
        <taxon>Euplotidae</taxon>
        <taxon>Moneuplotes</taxon>
    </lineage>
</organism>
<reference evidence="1" key="1">
    <citation type="submission" date="2023-07" db="EMBL/GenBank/DDBJ databases">
        <authorList>
            <consortium name="AG Swart"/>
            <person name="Singh M."/>
            <person name="Singh A."/>
            <person name="Seah K."/>
            <person name="Emmerich C."/>
        </authorList>
    </citation>
    <scope>NUCLEOTIDE SEQUENCE</scope>
    <source>
        <strain evidence="1">DP1</strain>
    </source>
</reference>
<evidence type="ECO:0000313" key="1">
    <source>
        <dbReference type="EMBL" id="CAI2384852.1"/>
    </source>
</evidence>
<gene>
    <name evidence="1" type="ORF">ECRASSUSDP1_LOCUS26392</name>
</gene>
<name>A0AAD1Y555_EUPCR</name>
<proteinExistence type="predicted"/>
<accession>A0AAD1Y555</accession>
<dbReference type="EMBL" id="CAMPGE010027201">
    <property type="protein sequence ID" value="CAI2384852.1"/>
    <property type="molecule type" value="Genomic_DNA"/>
</dbReference>
<dbReference type="Proteomes" id="UP001295684">
    <property type="component" value="Unassembled WGS sequence"/>
</dbReference>
<comment type="caution">
    <text evidence="1">The sequence shown here is derived from an EMBL/GenBank/DDBJ whole genome shotgun (WGS) entry which is preliminary data.</text>
</comment>
<sequence length="107" mass="12282">MGNLLFEKCRFHFSNPARSTAKNFRSNLGIRRLKLGIFHLRSCMETQETDRRKISRLGSGFSLKTHEQDFELGGLPSRSDSQLRTLLNTAWAPLSSLYLAKEQDIHT</sequence>
<dbReference type="AlphaFoldDB" id="A0AAD1Y555"/>
<keyword evidence="2" id="KW-1185">Reference proteome</keyword>
<protein>
    <submittedName>
        <fullName evidence="1">Uncharacterized protein</fullName>
    </submittedName>
</protein>